<gene>
    <name evidence="3" type="ORF">SAMN04488095_1174</name>
</gene>
<feature type="region of interest" description="Disordered" evidence="1">
    <location>
        <begin position="491"/>
        <end position="516"/>
    </location>
</feature>
<dbReference type="STRING" id="390807.SAMN04488095_1174"/>
<protein>
    <submittedName>
        <fullName evidence="3">Primase C terminal 1 (PriCT-1)</fullName>
    </submittedName>
</protein>
<dbReference type="RefSeq" id="WP_092777971.1">
    <property type="nucleotide sequence ID" value="NZ_FORA01000001.1"/>
</dbReference>
<keyword evidence="4" id="KW-1185">Reference proteome</keyword>
<feature type="compositionally biased region" description="Basic and acidic residues" evidence="1">
    <location>
        <begin position="495"/>
        <end position="507"/>
    </location>
</feature>
<dbReference type="EMBL" id="FORA01000001">
    <property type="protein sequence ID" value="SFI54039.1"/>
    <property type="molecule type" value="Genomic_DNA"/>
</dbReference>
<dbReference type="Proteomes" id="UP000199110">
    <property type="component" value="Unassembled WGS sequence"/>
</dbReference>
<evidence type="ECO:0000313" key="4">
    <source>
        <dbReference type="Proteomes" id="UP000199110"/>
    </source>
</evidence>
<dbReference type="OrthoDB" id="9802848at2"/>
<evidence type="ECO:0000313" key="3">
    <source>
        <dbReference type="EMBL" id="SFI54039.1"/>
    </source>
</evidence>
<accession>A0A1I3J1G3</accession>
<sequence>MPLANKDKGGIDVGAFVDVFACDQNVHATGQATGEVGDNGKVEFAFTTQHRAPDKADYRRHLNGSVALAVCPFVDGKSKVLWACIDVDHYGEPGLAMRLEAQVRKLVWPCLVSESKSSGAYLWFFFQKPTPMAQVQPVLFAFAAALRLPGKYELFPATDKKVGGGRTVTLPCSGNTRRGIWQGEYIDPATFCRMATDMRTTVDALRALETDAGPYADWQPCIERLMEQGVPQGQRDDTMLQFAINAKRVNADPDAVAELVRDANEESFDPPLPEKQVREKLMAVMRNDYPPACNGDVLKPFCNRAECLRRRYGIAAGRVRGPMESLRKINYRPNPMWFALMADGRELEISDPGALLKQADFARLCITQLDLFHDQMKSGDWNDHIRQLLDTIVVVEPEGDSDAFGQLMTFFMEYVRSRKTDIFEGLLTGQVHTFAVDGGTHMQFRLHHFLAYLKRQGFRDLRSERVHHFLHSLGARAETLEIKGTKIDTLAMPYPEHDKEAPERDVPDYENQDGAY</sequence>
<dbReference type="InterPro" id="IPR014820">
    <property type="entry name" value="PriCT_1"/>
</dbReference>
<evidence type="ECO:0000259" key="2">
    <source>
        <dbReference type="Pfam" id="PF08708"/>
    </source>
</evidence>
<feature type="domain" description="Primase C-terminal 1" evidence="2">
    <location>
        <begin position="225"/>
        <end position="279"/>
    </location>
</feature>
<proteinExistence type="predicted"/>
<dbReference type="AlphaFoldDB" id="A0A1I3J1G3"/>
<organism evidence="3 4">
    <name type="scientific">Jannaschia pohangensis</name>
    <dbReference type="NCBI Taxonomy" id="390807"/>
    <lineage>
        <taxon>Bacteria</taxon>
        <taxon>Pseudomonadati</taxon>
        <taxon>Pseudomonadota</taxon>
        <taxon>Alphaproteobacteria</taxon>
        <taxon>Rhodobacterales</taxon>
        <taxon>Roseobacteraceae</taxon>
        <taxon>Jannaschia</taxon>
    </lineage>
</organism>
<reference evidence="3 4" key="1">
    <citation type="submission" date="2016-10" db="EMBL/GenBank/DDBJ databases">
        <authorList>
            <person name="de Groot N.N."/>
        </authorList>
    </citation>
    <scope>NUCLEOTIDE SEQUENCE [LARGE SCALE GENOMIC DNA]</scope>
    <source>
        <strain evidence="3 4">DSM 19073</strain>
    </source>
</reference>
<evidence type="ECO:0000256" key="1">
    <source>
        <dbReference type="SAM" id="MobiDB-lite"/>
    </source>
</evidence>
<name>A0A1I3J1G3_9RHOB</name>
<dbReference type="Pfam" id="PF08708">
    <property type="entry name" value="PriCT_1"/>
    <property type="match status" value="1"/>
</dbReference>